<sequence length="67" mass="7801">MNGESKTFYGAVREFNIRLGYLIRMIGESMQPDYWACINCGHVKYYKEEIMCCECGIGEMIYKGDLK</sequence>
<proteinExistence type="predicted"/>
<gene>
    <name evidence="1" type="ORF">LCGC14_1387380</name>
</gene>
<accession>A0A0F9K103</accession>
<organism evidence="1">
    <name type="scientific">marine sediment metagenome</name>
    <dbReference type="NCBI Taxonomy" id="412755"/>
    <lineage>
        <taxon>unclassified sequences</taxon>
        <taxon>metagenomes</taxon>
        <taxon>ecological metagenomes</taxon>
    </lineage>
</organism>
<reference evidence="1" key="1">
    <citation type="journal article" date="2015" name="Nature">
        <title>Complex archaea that bridge the gap between prokaryotes and eukaryotes.</title>
        <authorList>
            <person name="Spang A."/>
            <person name="Saw J.H."/>
            <person name="Jorgensen S.L."/>
            <person name="Zaremba-Niedzwiedzka K."/>
            <person name="Martijn J."/>
            <person name="Lind A.E."/>
            <person name="van Eijk R."/>
            <person name="Schleper C."/>
            <person name="Guy L."/>
            <person name="Ettema T.J."/>
        </authorList>
    </citation>
    <scope>NUCLEOTIDE SEQUENCE</scope>
</reference>
<evidence type="ECO:0008006" key="2">
    <source>
        <dbReference type="Google" id="ProtNLM"/>
    </source>
</evidence>
<protein>
    <recommendedName>
        <fullName evidence="2">Rubredoxin-like domain-containing protein</fullName>
    </recommendedName>
</protein>
<comment type="caution">
    <text evidence="1">The sequence shown here is derived from an EMBL/GenBank/DDBJ whole genome shotgun (WGS) entry which is preliminary data.</text>
</comment>
<dbReference type="AlphaFoldDB" id="A0A0F9K103"/>
<dbReference type="EMBL" id="LAZR01008925">
    <property type="protein sequence ID" value="KKM75724.1"/>
    <property type="molecule type" value="Genomic_DNA"/>
</dbReference>
<name>A0A0F9K103_9ZZZZ</name>
<evidence type="ECO:0000313" key="1">
    <source>
        <dbReference type="EMBL" id="KKM75724.1"/>
    </source>
</evidence>